<feature type="chain" id="PRO_5027041138" evidence="1">
    <location>
        <begin position="23"/>
        <end position="171"/>
    </location>
</feature>
<dbReference type="KEGG" id="rev:HUE57_05165"/>
<accession>A0A6N0HTM6</accession>
<evidence type="ECO:0000256" key="1">
    <source>
        <dbReference type="SAM" id="SignalP"/>
    </source>
</evidence>
<protein>
    <submittedName>
        <fullName evidence="2">Copper chaperone PCu(A)C</fullName>
    </submittedName>
</protein>
<dbReference type="AlphaFoldDB" id="A0A6N0HTM6"/>
<dbReference type="PANTHER" id="PTHR36302:SF1">
    <property type="entry name" value="COPPER CHAPERONE PCU(A)C"/>
    <property type="match status" value="1"/>
</dbReference>
<dbReference type="Gene3D" id="2.60.40.1890">
    <property type="entry name" value="PCu(A)C copper chaperone"/>
    <property type="match status" value="1"/>
</dbReference>
<dbReference type="InterPro" id="IPR058248">
    <property type="entry name" value="Lxx211020-like"/>
</dbReference>
<evidence type="ECO:0000313" key="2">
    <source>
        <dbReference type="EMBL" id="QKQ25744.1"/>
    </source>
</evidence>
<dbReference type="EMBL" id="CP054491">
    <property type="protein sequence ID" value="QKQ25744.1"/>
    <property type="molecule type" value="Genomic_DNA"/>
</dbReference>
<dbReference type="Pfam" id="PF04314">
    <property type="entry name" value="PCuAC"/>
    <property type="match status" value="1"/>
</dbReference>
<dbReference type="SUPFAM" id="SSF110087">
    <property type="entry name" value="DR1885-like metal-binding protein"/>
    <property type="match status" value="1"/>
</dbReference>
<dbReference type="PANTHER" id="PTHR36302">
    <property type="entry name" value="BLR7088 PROTEIN"/>
    <property type="match status" value="1"/>
</dbReference>
<feature type="signal peptide" evidence="1">
    <location>
        <begin position="1"/>
        <end position="22"/>
    </location>
</feature>
<reference evidence="2 3" key="1">
    <citation type="submission" date="2020-05" db="EMBL/GenBank/DDBJ databases">
        <title>Horizontal transmission and recombination maintain forever young bacterial symbiont genomes.</title>
        <authorList>
            <person name="Russell S.L."/>
            <person name="Pepper-Tunick E."/>
            <person name="Svedberg J."/>
            <person name="Byrne A."/>
            <person name="Ruelas Castillo J."/>
            <person name="Vollmers C."/>
            <person name="Beinart R.A."/>
            <person name="Corbett-Detig R."/>
        </authorList>
    </citation>
    <scope>NUCLEOTIDE SEQUENCE [LARGE SCALE GENOMIC DNA]</scope>
    <source>
        <strain evidence="2">Santa_Monica_outfall</strain>
    </source>
</reference>
<evidence type="ECO:0000313" key="3">
    <source>
        <dbReference type="Proteomes" id="UP000509658"/>
    </source>
</evidence>
<organism evidence="2 3">
    <name type="scientific">Candidatus Reidiella endopervernicosa</name>
    <dbReference type="NCBI Taxonomy" id="2738883"/>
    <lineage>
        <taxon>Bacteria</taxon>
        <taxon>Pseudomonadati</taxon>
        <taxon>Pseudomonadota</taxon>
        <taxon>Gammaproteobacteria</taxon>
        <taxon>Candidatus Reidiella</taxon>
    </lineage>
</organism>
<name>A0A6N0HTM6_9GAMM</name>
<sequence>MIRTLRYLTLAVASLAASNAIADSHGGAAHTAADTIMVKDAYVRAVPPGQPNSAAFMVLHNHGGADHKVIDAKSTAARTVELHTHTQKDGMMMMRRIESIDVKAHGETVLKPGGLHVMMIGLTKPMKVGDTVSVTLVFDDGSKKSIDAPVQEVMMKMDHKPGMHHKMMHKH</sequence>
<dbReference type="InterPro" id="IPR007410">
    <property type="entry name" value="LpqE-like"/>
</dbReference>
<dbReference type="RefSeq" id="WP_174672827.1">
    <property type="nucleotide sequence ID" value="NZ_CP054491.1"/>
</dbReference>
<keyword evidence="1" id="KW-0732">Signal</keyword>
<gene>
    <name evidence="2" type="ORF">HUE57_05165</name>
</gene>
<proteinExistence type="predicted"/>
<dbReference type="InterPro" id="IPR036182">
    <property type="entry name" value="PCuAC_sf"/>
</dbReference>
<dbReference type="Proteomes" id="UP000509658">
    <property type="component" value="Chromosome"/>
</dbReference>
<keyword evidence="3" id="KW-1185">Reference proteome</keyword>